<proteinExistence type="inferred from homology"/>
<reference evidence="3" key="1">
    <citation type="submission" date="2022-01" db="EMBL/GenBank/DDBJ databases">
        <authorList>
            <person name="King R."/>
        </authorList>
    </citation>
    <scope>NUCLEOTIDE SEQUENCE</scope>
</reference>
<protein>
    <recommendedName>
        <fullName evidence="2">Adipose-secreted signaling protein</fullName>
    </recommendedName>
</protein>
<evidence type="ECO:0000313" key="4">
    <source>
        <dbReference type="Proteomes" id="UP001153620"/>
    </source>
</evidence>
<evidence type="ECO:0000256" key="1">
    <source>
        <dbReference type="ARBA" id="ARBA00035018"/>
    </source>
</evidence>
<gene>
    <name evidence="3" type="ORF">CHIRRI_LOCUS6932</name>
</gene>
<name>A0A9P0IVC2_9DIPT</name>
<evidence type="ECO:0000256" key="2">
    <source>
        <dbReference type="ARBA" id="ARBA00035300"/>
    </source>
</evidence>
<dbReference type="EMBL" id="OU895878">
    <property type="protein sequence ID" value="CAH1719654.1"/>
    <property type="molecule type" value="Genomic_DNA"/>
</dbReference>
<accession>A0A9P0IVC2</accession>
<dbReference type="Proteomes" id="UP001153620">
    <property type="component" value="Chromosome 2"/>
</dbReference>
<dbReference type="InterPro" id="IPR026794">
    <property type="entry name" value="ADISSP"/>
</dbReference>
<reference evidence="3" key="2">
    <citation type="submission" date="2022-10" db="EMBL/GenBank/DDBJ databases">
        <authorList>
            <consortium name="ENA_rothamsted_submissions"/>
            <consortium name="culmorum"/>
            <person name="King R."/>
        </authorList>
    </citation>
    <scope>NUCLEOTIDE SEQUENCE</scope>
</reference>
<keyword evidence="4" id="KW-1185">Reference proteome</keyword>
<organism evidence="3 4">
    <name type="scientific">Chironomus riparius</name>
    <dbReference type="NCBI Taxonomy" id="315576"/>
    <lineage>
        <taxon>Eukaryota</taxon>
        <taxon>Metazoa</taxon>
        <taxon>Ecdysozoa</taxon>
        <taxon>Arthropoda</taxon>
        <taxon>Hexapoda</taxon>
        <taxon>Insecta</taxon>
        <taxon>Pterygota</taxon>
        <taxon>Neoptera</taxon>
        <taxon>Endopterygota</taxon>
        <taxon>Diptera</taxon>
        <taxon>Nematocera</taxon>
        <taxon>Chironomoidea</taxon>
        <taxon>Chironomidae</taxon>
        <taxon>Chironominae</taxon>
        <taxon>Chironomus</taxon>
    </lineage>
</organism>
<evidence type="ECO:0000313" key="3">
    <source>
        <dbReference type="EMBL" id="CAH1719654.1"/>
    </source>
</evidence>
<comment type="similarity">
    <text evidence="1">Belongs to the ADISSP family.</text>
</comment>
<dbReference type="Pfam" id="PF15006">
    <property type="entry name" value="DUF4517"/>
    <property type="match status" value="1"/>
</dbReference>
<dbReference type="AlphaFoldDB" id="A0A9P0IVC2"/>
<dbReference type="PANTHER" id="PTHR13287:SF2">
    <property type="entry name" value="ADIPOSE-SECRETED SIGNALING PROTEIN"/>
    <property type="match status" value="1"/>
</dbReference>
<sequence length="174" mass="20301">MSDVEDHHVHFNVMNDDFQSDHTHPTIQKGPHGRINVHLGFLQIKHRYRIELNIPVDILEHYCHKNHKLILKVEENSVPNIHCKLLSFKGKETDQSQIYEAEFEFFAHKEKLLKEEIKLITSDEKTVKFLFHARVLGRGKGTPMLKEGIHLLGIEDDEESDASDWQGFSRKEAN</sequence>
<dbReference type="PANTHER" id="PTHR13287">
    <property type="entry name" value="ADIPOSE-SECRETED SIGNALING PROTEIN"/>
    <property type="match status" value="1"/>
</dbReference>